<dbReference type="EMBL" id="BDCO01000003">
    <property type="protein sequence ID" value="GAT35409.1"/>
    <property type="molecule type" value="Genomic_DNA"/>
</dbReference>
<dbReference type="AlphaFoldDB" id="A0A146GCV2"/>
<protein>
    <submittedName>
        <fullName evidence="4">Regulator of protease activity HflC, stomatin/prohibitin superfamily</fullName>
    </submittedName>
</protein>
<dbReference type="InParanoid" id="A0A146GCV2"/>
<evidence type="ECO:0000256" key="1">
    <source>
        <dbReference type="ARBA" id="ARBA00004167"/>
    </source>
</evidence>
<evidence type="ECO:0000259" key="3">
    <source>
        <dbReference type="SMART" id="SM00244"/>
    </source>
</evidence>
<comment type="similarity">
    <text evidence="2">Belongs to the band 7/mec-2 family.</text>
</comment>
<keyword evidence="5" id="KW-1185">Reference proteome</keyword>
<dbReference type="OrthoDB" id="128068at2"/>
<evidence type="ECO:0000256" key="2">
    <source>
        <dbReference type="ARBA" id="ARBA00008164"/>
    </source>
</evidence>
<dbReference type="InterPro" id="IPR043202">
    <property type="entry name" value="Band-7_stomatin-like"/>
</dbReference>
<sequence length="308" mass="34415">MTFLAVAFVTFFFCLIAVPALMGLAEFFCLFAVVQERESQVFLLFGRVVGVLSEPGLHFLPLKIGPQSLLIRFFGGVRKVDMRIDQEYLRSQPVNSEEGTPMGIGVWYEMAVSDPVEYLFRNTDPRGSLRANVRNAAVRCLSNMPLQSLLEDRHSMSHRVRDEVSPKSIAWGYQLGSVYIRKVHFRDQQMIQQIEQKVVNRLRQVTSAIRQQGANQVAIIRSGAERTAAKEFAHAAAVRPYLVGKAIQEIAADREILNAVFEILETEKMLHGDVALTVIPPDKDGLLKRLLAAEEPAQSQVPPLPAAS</sequence>
<comment type="caution">
    <text evidence="4">The sequence shown here is derived from an EMBL/GenBank/DDBJ whole genome shotgun (WGS) entry which is preliminary data.</text>
</comment>
<dbReference type="SMART" id="SM00244">
    <property type="entry name" value="PHB"/>
    <property type="match status" value="1"/>
</dbReference>
<dbReference type="Gene3D" id="3.30.479.30">
    <property type="entry name" value="Band 7 domain"/>
    <property type="match status" value="1"/>
</dbReference>
<reference evidence="5" key="1">
    <citation type="journal article" date="2017" name="Genome Announc.">
        <title>Draft Genome Sequence of Terrimicrobium sacchariphilum NM-5T, a Facultative Anaerobic Soil Bacterium of the Class Spartobacteria.</title>
        <authorList>
            <person name="Qiu Y.L."/>
            <person name="Tourlousse D.M."/>
            <person name="Matsuura N."/>
            <person name="Ohashi A."/>
            <person name="Sekiguchi Y."/>
        </authorList>
    </citation>
    <scope>NUCLEOTIDE SEQUENCE [LARGE SCALE GENOMIC DNA]</scope>
    <source>
        <strain evidence="5">NM-5</strain>
    </source>
</reference>
<dbReference type="InterPro" id="IPR036013">
    <property type="entry name" value="Band_7/SPFH_dom_sf"/>
</dbReference>
<dbReference type="GO" id="GO:0008233">
    <property type="term" value="F:peptidase activity"/>
    <property type="evidence" value="ECO:0007669"/>
    <property type="project" value="UniProtKB-KW"/>
</dbReference>
<evidence type="ECO:0000313" key="5">
    <source>
        <dbReference type="Proteomes" id="UP000076023"/>
    </source>
</evidence>
<dbReference type="Pfam" id="PF01145">
    <property type="entry name" value="Band_7"/>
    <property type="match status" value="1"/>
</dbReference>
<comment type="subcellular location">
    <subcellularLocation>
        <location evidence="1">Membrane</location>
        <topology evidence="1">Single-pass membrane protein</topology>
    </subcellularLocation>
</comment>
<evidence type="ECO:0000313" key="4">
    <source>
        <dbReference type="EMBL" id="GAT35409.1"/>
    </source>
</evidence>
<dbReference type="GO" id="GO:0005886">
    <property type="term" value="C:plasma membrane"/>
    <property type="evidence" value="ECO:0007669"/>
    <property type="project" value="InterPro"/>
</dbReference>
<gene>
    <name evidence="4" type="ORF">TSACC_3474</name>
</gene>
<feature type="domain" description="Band 7" evidence="3">
    <location>
        <begin position="29"/>
        <end position="199"/>
    </location>
</feature>
<name>A0A146GCV2_TERSA</name>
<dbReference type="InterPro" id="IPR001107">
    <property type="entry name" value="Band_7"/>
</dbReference>
<accession>A0A146GCV2</accession>
<dbReference type="RefSeq" id="WP_075081222.1">
    <property type="nucleotide sequence ID" value="NZ_BDCO01000003.1"/>
</dbReference>
<dbReference type="Proteomes" id="UP000076023">
    <property type="component" value="Unassembled WGS sequence"/>
</dbReference>
<dbReference type="PANTHER" id="PTHR10264">
    <property type="entry name" value="BAND 7 PROTEIN-RELATED"/>
    <property type="match status" value="1"/>
</dbReference>
<dbReference type="STRING" id="690879.TSACC_3474"/>
<keyword evidence="4" id="KW-0378">Hydrolase</keyword>
<dbReference type="GO" id="GO:0006508">
    <property type="term" value="P:proteolysis"/>
    <property type="evidence" value="ECO:0007669"/>
    <property type="project" value="UniProtKB-KW"/>
</dbReference>
<dbReference type="PANTHER" id="PTHR10264:SF19">
    <property type="entry name" value="AT06885P-RELATED"/>
    <property type="match status" value="1"/>
</dbReference>
<dbReference type="SUPFAM" id="SSF117892">
    <property type="entry name" value="Band 7/SPFH domain"/>
    <property type="match status" value="1"/>
</dbReference>
<proteinExistence type="inferred from homology"/>
<organism evidence="4 5">
    <name type="scientific">Terrimicrobium sacchariphilum</name>
    <dbReference type="NCBI Taxonomy" id="690879"/>
    <lineage>
        <taxon>Bacteria</taxon>
        <taxon>Pseudomonadati</taxon>
        <taxon>Verrucomicrobiota</taxon>
        <taxon>Terrimicrobiia</taxon>
        <taxon>Terrimicrobiales</taxon>
        <taxon>Terrimicrobiaceae</taxon>
        <taxon>Terrimicrobium</taxon>
    </lineage>
</organism>
<keyword evidence="4" id="KW-0645">Protease</keyword>